<reference evidence="1 2" key="1">
    <citation type="journal article" date="2013" name="Genome Announc.">
        <title>Draft Genome Sequence of Sphingobium lactosutens Strain DS20T, Isolated from a Hexachlorocyclohexane Dumpsite.</title>
        <authorList>
            <person name="Kumar R."/>
            <person name="Dwivedi V."/>
            <person name="Negi V."/>
            <person name="Khurana J.P."/>
            <person name="Lal R."/>
        </authorList>
    </citation>
    <scope>NUCLEOTIDE SEQUENCE [LARGE SCALE GENOMIC DNA]</scope>
    <source>
        <strain evidence="1 2">DS20</strain>
    </source>
</reference>
<dbReference type="PATRIC" id="fig|1331060.3.peg.785"/>
<dbReference type="RefSeq" id="WP_021224714.1">
    <property type="nucleotide sequence ID" value="NZ_ATDP01000071.1"/>
</dbReference>
<proteinExistence type="predicted"/>
<sequence length="52" mass="5814">MLPATSVESANALRHRLMDPTLFKELIGQMNRLHMEGRASIHAAEAEQAGRR</sequence>
<keyword evidence="2" id="KW-1185">Reference proteome</keyword>
<comment type="caution">
    <text evidence="1">The sequence shown here is derived from an EMBL/GenBank/DDBJ whole genome shotgun (WGS) entry which is preliminary data.</text>
</comment>
<protein>
    <submittedName>
        <fullName evidence="1">Uncharacterized protein</fullName>
    </submittedName>
</protein>
<evidence type="ECO:0000313" key="1">
    <source>
        <dbReference type="EMBL" id="EQB17178.1"/>
    </source>
</evidence>
<dbReference type="AlphaFoldDB" id="T0HYP5"/>
<evidence type="ECO:0000313" key="2">
    <source>
        <dbReference type="Proteomes" id="UP000015531"/>
    </source>
</evidence>
<organism evidence="1 2">
    <name type="scientific">Sphingobium lactosutens DS20</name>
    <dbReference type="NCBI Taxonomy" id="1331060"/>
    <lineage>
        <taxon>Bacteria</taxon>
        <taxon>Pseudomonadati</taxon>
        <taxon>Pseudomonadota</taxon>
        <taxon>Alphaproteobacteria</taxon>
        <taxon>Sphingomonadales</taxon>
        <taxon>Sphingomonadaceae</taxon>
        <taxon>Sphingobium</taxon>
    </lineage>
</organism>
<gene>
    <name evidence="1" type="ORF">RLDS_04290</name>
</gene>
<dbReference type="Proteomes" id="UP000015531">
    <property type="component" value="Unassembled WGS sequence"/>
</dbReference>
<dbReference type="EMBL" id="ATDP01000071">
    <property type="protein sequence ID" value="EQB17178.1"/>
    <property type="molecule type" value="Genomic_DNA"/>
</dbReference>
<name>T0HYP5_9SPHN</name>
<accession>T0HYP5</accession>